<dbReference type="PANTHER" id="PTHR45947:SF3">
    <property type="entry name" value="SULFOQUINOVOSYL TRANSFERASE SQD2"/>
    <property type="match status" value="1"/>
</dbReference>
<protein>
    <submittedName>
        <fullName evidence="2">Glycosyltransferase</fullName>
    </submittedName>
</protein>
<dbReference type="EMBL" id="JAGETV010000002">
    <property type="protein sequence ID" value="MBO1926321.1"/>
    <property type="molecule type" value="Genomic_DNA"/>
</dbReference>
<proteinExistence type="predicted"/>
<evidence type="ECO:0000313" key="2">
    <source>
        <dbReference type="EMBL" id="MBO1926321.1"/>
    </source>
</evidence>
<dbReference type="Pfam" id="PF00534">
    <property type="entry name" value="Glycos_transf_1"/>
    <property type="match status" value="1"/>
</dbReference>
<keyword evidence="3" id="KW-1185">Reference proteome</keyword>
<dbReference type="RefSeq" id="WP_208147095.1">
    <property type="nucleotide sequence ID" value="NZ_JAGETV010000002.1"/>
</dbReference>
<dbReference type="Gene3D" id="3.40.50.2000">
    <property type="entry name" value="Glycogen Phosphorylase B"/>
    <property type="match status" value="2"/>
</dbReference>
<evidence type="ECO:0000259" key="1">
    <source>
        <dbReference type="Pfam" id="PF00534"/>
    </source>
</evidence>
<dbReference type="SUPFAM" id="SSF53756">
    <property type="entry name" value="UDP-Glycosyltransferase/glycogen phosphorylase"/>
    <property type="match status" value="1"/>
</dbReference>
<dbReference type="InterPro" id="IPR050194">
    <property type="entry name" value="Glycosyltransferase_grp1"/>
</dbReference>
<accession>A0ABS3Q1V5</accession>
<feature type="domain" description="Glycosyl transferase family 1" evidence="1">
    <location>
        <begin position="269"/>
        <end position="378"/>
    </location>
</feature>
<name>A0ABS3Q1V5_9GAMM</name>
<organism evidence="2 3">
    <name type="scientific">Thiomicrorhabdus marina</name>
    <dbReference type="NCBI Taxonomy" id="2818442"/>
    <lineage>
        <taxon>Bacteria</taxon>
        <taxon>Pseudomonadati</taxon>
        <taxon>Pseudomonadota</taxon>
        <taxon>Gammaproteobacteria</taxon>
        <taxon>Thiotrichales</taxon>
        <taxon>Piscirickettsiaceae</taxon>
        <taxon>Thiomicrorhabdus</taxon>
    </lineage>
</organism>
<evidence type="ECO:0000313" key="3">
    <source>
        <dbReference type="Proteomes" id="UP000664835"/>
    </source>
</evidence>
<reference evidence="2 3" key="1">
    <citation type="submission" date="2021-03" db="EMBL/GenBank/DDBJ databases">
        <title>Thiomicrorhabdus sp.nov.,novel sulfur-oxidizing bacteria isolated from coastal sediment.</title>
        <authorList>
            <person name="Liu X."/>
        </authorList>
    </citation>
    <scope>NUCLEOTIDE SEQUENCE [LARGE SCALE GENOMIC DNA]</scope>
    <source>
        <strain evidence="2 3">6S2-11</strain>
    </source>
</reference>
<gene>
    <name evidence="2" type="ORF">J3998_01920</name>
</gene>
<sequence>MDKLIKVVQINAVYGVSSTGRNCLELAEAAKNHGIEMHSAYAIEGPFAPENGTLIGDPLDRKIHALYNRLTGLQGYASGRATKKFIHYLEQVKPHIIHLNNLHSNFINLELLFQYIQANSIAVIITLHDCWFYTGRCVHYTVDNCHKWQDSCGNCPRLKKDNPSWIFDRSTKMLYDKKHWLHDIKNLTVIGVSDWITNEAKQSPILEKAEFKRIYNWIDTDVFKPETEKKAMWCKKWEVDPSTFIVLAVASNWSLDKGLAKFNQLRPLLDNNFLIVLIGNLPQDFELYSGIVNIAETHDVRELSSLYSSADAYLNLSTEESFGKVIAESLSCGTPVITSKKTANPELVVEGRTGYIVDTNDKVSVIASLNKIKSETRKSYSKECREFALANFNIYDRVLDYMKLYKSIGF</sequence>
<dbReference type="Proteomes" id="UP000664835">
    <property type="component" value="Unassembled WGS sequence"/>
</dbReference>
<comment type="caution">
    <text evidence="2">The sequence shown here is derived from an EMBL/GenBank/DDBJ whole genome shotgun (WGS) entry which is preliminary data.</text>
</comment>
<dbReference type="InterPro" id="IPR001296">
    <property type="entry name" value="Glyco_trans_1"/>
</dbReference>
<dbReference type="PANTHER" id="PTHR45947">
    <property type="entry name" value="SULFOQUINOVOSYL TRANSFERASE SQD2"/>
    <property type="match status" value="1"/>
</dbReference>